<reference evidence="11" key="1">
    <citation type="journal article" date="2006" name="PLoS Biol.">
        <title>Macronuclear genome sequence of the ciliate Tetrahymena thermophila, a model eukaryote.</title>
        <authorList>
            <person name="Eisen J.A."/>
            <person name="Coyne R.S."/>
            <person name="Wu M."/>
            <person name="Wu D."/>
            <person name="Thiagarajan M."/>
            <person name="Wortman J.R."/>
            <person name="Badger J.H."/>
            <person name="Ren Q."/>
            <person name="Amedeo P."/>
            <person name="Jones K.M."/>
            <person name="Tallon L.J."/>
            <person name="Delcher A.L."/>
            <person name="Salzberg S.L."/>
            <person name="Silva J.C."/>
            <person name="Haas B.J."/>
            <person name="Majoros W.H."/>
            <person name="Farzad M."/>
            <person name="Carlton J.M."/>
            <person name="Smith R.K. Jr."/>
            <person name="Garg J."/>
            <person name="Pearlman R.E."/>
            <person name="Karrer K.M."/>
            <person name="Sun L."/>
            <person name="Manning G."/>
            <person name="Elde N.C."/>
            <person name="Turkewitz A.P."/>
            <person name="Asai D.J."/>
            <person name="Wilkes D.E."/>
            <person name="Wang Y."/>
            <person name="Cai H."/>
            <person name="Collins K."/>
            <person name="Stewart B.A."/>
            <person name="Lee S.R."/>
            <person name="Wilamowska K."/>
            <person name="Weinberg Z."/>
            <person name="Ruzzo W.L."/>
            <person name="Wloga D."/>
            <person name="Gaertig J."/>
            <person name="Frankel J."/>
            <person name="Tsao C.-C."/>
            <person name="Gorovsky M.A."/>
            <person name="Keeling P.J."/>
            <person name="Waller R.F."/>
            <person name="Patron N.J."/>
            <person name="Cherry J.M."/>
            <person name="Stover N.A."/>
            <person name="Krieger C.J."/>
            <person name="del Toro C."/>
            <person name="Ryder H.F."/>
            <person name="Williamson S.C."/>
            <person name="Barbeau R.A."/>
            <person name="Hamilton E.P."/>
            <person name="Orias E."/>
        </authorList>
    </citation>
    <scope>NUCLEOTIDE SEQUENCE [LARGE SCALE GENOMIC DNA]</scope>
    <source>
        <strain evidence="11">SB210</strain>
    </source>
</reference>
<dbReference type="GO" id="GO:0005524">
    <property type="term" value="F:ATP binding"/>
    <property type="evidence" value="ECO:0007669"/>
    <property type="project" value="UniProtKB-UniRule"/>
</dbReference>
<dbReference type="SUPFAM" id="SSF52540">
    <property type="entry name" value="P-loop containing nucleoside triphosphate hydrolases"/>
    <property type="match status" value="1"/>
</dbReference>
<keyword evidence="3 6" id="KW-0067">ATP-binding</keyword>
<dbReference type="GO" id="GO:0008017">
    <property type="term" value="F:microtubule binding"/>
    <property type="evidence" value="ECO:0007669"/>
    <property type="project" value="InterPro"/>
</dbReference>
<dbReference type="Gene3D" id="3.40.850.10">
    <property type="entry name" value="Kinesin motor domain"/>
    <property type="match status" value="1"/>
</dbReference>
<evidence type="ECO:0000313" key="11">
    <source>
        <dbReference type="Proteomes" id="UP000009168"/>
    </source>
</evidence>
<evidence type="ECO:0000256" key="8">
    <source>
        <dbReference type="SAM" id="MobiDB-lite"/>
    </source>
</evidence>
<keyword evidence="2 6" id="KW-0547">Nucleotide-binding</keyword>
<dbReference type="InterPro" id="IPR036961">
    <property type="entry name" value="Kinesin_motor_dom_sf"/>
</dbReference>
<evidence type="ECO:0000256" key="7">
    <source>
        <dbReference type="SAM" id="Coils"/>
    </source>
</evidence>
<feature type="compositionally biased region" description="Polar residues" evidence="8">
    <location>
        <begin position="814"/>
        <end position="833"/>
    </location>
</feature>
<feature type="compositionally biased region" description="Low complexity" evidence="8">
    <location>
        <begin position="774"/>
        <end position="783"/>
    </location>
</feature>
<dbReference type="GO" id="GO:0007018">
    <property type="term" value="P:microtubule-based movement"/>
    <property type="evidence" value="ECO:0007669"/>
    <property type="project" value="InterPro"/>
</dbReference>
<dbReference type="PROSITE" id="PS00411">
    <property type="entry name" value="KINESIN_MOTOR_1"/>
    <property type="match status" value="1"/>
</dbReference>
<dbReference type="InterPro" id="IPR027640">
    <property type="entry name" value="Kinesin-like_fam"/>
</dbReference>
<dbReference type="GeneID" id="7844296"/>
<feature type="region of interest" description="Disordered" evidence="8">
    <location>
        <begin position="1625"/>
        <end position="1651"/>
    </location>
</feature>
<sequence length="1784" mass="205973">MKLNHPIINSEIDIHKKDQIAQSTKNEYLIKAPASNFMSNNQEDADKFQLQNKIYKGSPIKQNQQTSSSLGQTSVKGKQQASKSFHSQNLIPSQQSLSAQKHQSGEKIAQPQASAQKINSINVNGFADESAKQQNVNQEIFNFQTQKEQQSLNNFGSNSSFNSSNNDTFKVYARVRPINAKEKSQFLPKKRLEIIKTYENQLYVLDPDISRSLENQKEKGFGFDQVFADKDDNQKVYEGTIASLLKDHLLEGYNTTVFAYGQTGAGKTYTLFGDEYKNQDFLEGRDKMAEGIVSLIIKDLFSIFQKNKEFKYSIKVSYLEIYNENIRDLLVDQGNQSNLMIVEDPQKGILIPELSEFQIKDQFELNNLIRKGNSIRVMASTHSNQFSSRSHCIIQINIEKIPTDMKYASHKIVSKLSLIDLAGSERAAVSENKGIRMMEGSKINRSLLALGNCINILSDSKKQGAYVPYRDSKLTRLLKDSLGGTTKTVMIACVAPSFITYEETLNTLKYAQRAKNIQNKIKQNVVDVDIHVSQYKEIIDNLKLEIESLKKQLNSHTQKQEFNSVKSGLPVNESNRGSNQDQKDNGEMEELSGQIFLNIEENWEITQTLKDLEQLRQKNQQNLIARQEEQKLLLKTTMTEQVKDEILKLSQEIQTIQANMDNNDKVFQELQNNLEKNNQQKKQLREKIKLIVESNENGQEKSLEETCRLLQLEKMDLFSQNIEIKKEAQTLALEKEKTVNKLKQMEREMELMKQQLQEKDKIISKSSQIITQLKQKEQQQQQKELTKTPQNQQKESNKFQTNNNKEQKEQNKKSVTTFQNLNFMSPQIQSSQNKRMREKSATHTQQDMNKLQSSQNQATLLTQERTPVGSQNIHEIYYRPKEPNRQLSSNRQEQGKKKRNSNNFSQTNLQIKNQSLTKDKILSPQQQSSVNVYASVKYNNLMNLNDNKVIEEINGQEEIKKEYYYFDQNKKLQKRIVSNNNNNNNFSSNNFDDKRLIELMSHHKIQQINIYKSENKLDEQSSGNAHNQQNDKKEAKGFKLDLDSLKKFDEIQKVKSEKKQNENTEKVQNKQEVVQNKQKGKKKNKHKHNIIEEKITIDELKNYAQKLKDIDFENVKIKPNLKKFQKNSDNNPNNNNQISKNQVVSQHRNSSKQSHENNKYPNNNNNNLQTNLNSLAASQKFEKDNQNANDNRNSMNIDLEQKKNNMKKQCNQNQYEQEIIHIQGKIAETQNLISSLKLNNEGEVINDFQQKKINQIFEEYSNLDKNMQQKLHYYSKSEKKKDKSADPQDFEKYLQQITIEDNQQDLDNKNEVQLVDLNDISCMNKIADVSADMTIKDFLYNIEKAEMNQQNHFHLSLDPKQYGYKQQKQQHINQQTPDKNNKLNLKSLDEARVKVRSFKHQLATLNDKIKSSQVNPDIINQMKLLIKQYEQDQYALSATDENILKEFKRILIVFKEYDGNSNNSKSKPSSSQQKQMSNQGQQSTNPSYINYTSTSSSNQISQTTYTTRPRSINSVTEEAALQNHYYQQNNFNGNLNNIQSNSNKRENTNQSSQNHTNQSHHNHFNPSNNISVNKKQIEPGAFSKILNNYGEAAKVINSSSSQPAHNNNNISSNIKKYGKGLAQTIGESRETSHRNSKIPKNQIDKQKNNSRQNIDNQLYNSQNQSEIINSQGVSYSQPQNQQQQNEIKKDQNDSLVKSIENFNKNNISNNIIQNSAIQAPSGQSNISSSRGKSVTSYVQINNKRKSFKEDTDKPNIQKQEQQLKQISSDLLRQLDQEQNSNQII</sequence>
<feature type="region of interest" description="Disordered" evidence="8">
    <location>
        <begin position="774"/>
        <end position="852"/>
    </location>
</feature>
<feature type="compositionally biased region" description="Low complexity" evidence="8">
    <location>
        <begin position="1460"/>
        <end position="1507"/>
    </location>
</feature>
<feature type="region of interest" description="Disordered" evidence="8">
    <location>
        <begin position="876"/>
        <end position="909"/>
    </location>
</feature>
<dbReference type="RefSeq" id="XP_001008826.2">
    <property type="nucleotide sequence ID" value="XM_001008826.2"/>
</dbReference>
<dbReference type="InterPro" id="IPR001752">
    <property type="entry name" value="Kinesin_motor_dom"/>
</dbReference>
<proteinExistence type="inferred from homology"/>
<feature type="region of interest" description="Disordered" evidence="8">
    <location>
        <begin position="1054"/>
        <end position="1087"/>
    </location>
</feature>
<dbReference type="PROSITE" id="PS50067">
    <property type="entry name" value="KINESIN_MOTOR_2"/>
    <property type="match status" value="1"/>
</dbReference>
<evidence type="ECO:0000313" key="10">
    <source>
        <dbReference type="EMBL" id="EAR88581.2"/>
    </source>
</evidence>
<dbReference type="GO" id="GO:0003777">
    <property type="term" value="F:microtubule motor activity"/>
    <property type="evidence" value="ECO:0007669"/>
    <property type="project" value="InterPro"/>
</dbReference>
<feature type="compositionally biased region" description="Basic and acidic residues" evidence="8">
    <location>
        <begin position="1054"/>
        <end position="1069"/>
    </location>
</feature>
<protein>
    <submittedName>
        <fullName evidence="10">Kinesin motor catalytic domain protein</fullName>
    </submittedName>
</protein>
<dbReference type="HOGENOM" id="CLU_233304_0_0_1"/>
<feature type="compositionally biased region" description="Basic and acidic residues" evidence="8">
    <location>
        <begin position="1029"/>
        <end position="1038"/>
    </location>
</feature>
<feature type="binding site" evidence="6">
    <location>
        <begin position="261"/>
        <end position="268"/>
    </location>
    <ligand>
        <name>ATP</name>
        <dbReference type="ChEBI" id="CHEBI:30616"/>
    </ligand>
</feature>
<keyword evidence="5 6" id="KW-0505">Motor protein</keyword>
<feature type="compositionally biased region" description="Low complexity" evidence="8">
    <location>
        <begin position="1529"/>
        <end position="1557"/>
    </location>
</feature>
<evidence type="ECO:0000256" key="5">
    <source>
        <dbReference type="ARBA" id="ARBA00023175"/>
    </source>
</evidence>
<keyword evidence="11" id="KW-1185">Reference proteome</keyword>
<organism evidence="10 11">
    <name type="scientific">Tetrahymena thermophila (strain SB210)</name>
    <dbReference type="NCBI Taxonomy" id="312017"/>
    <lineage>
        <taxon>Eukaryota</taxon>
        <taxon>Sar</taxon>
        <taxon>Alveolata</taxon>
        <taxon>Ciliophora</taxon>
        <taxon>Intramacronucleata</taxon>
        <taxon>Oligohymenophorea</taxon>
        <taxon>Hymenostomatida</taxon>
        <taxon>Tetrahymenina</taxon>
        <taxon>Tetrahymenidae</taxon>
        <taxon>Tetrahymena</taxon>
    </lineage>
</organism>
<feature type="compositionally biased region" description="Low complexity" evidence="8">
    <location>
        <begin position="1127"/>
        <end position="1146"/>
    </location>
</feature>
<dbReference type="SMART" id="SM00129">
    <property type="entry name" value="KISc"/>
    <property type="match status" value="1"/>
</dbReference>
<dbReference type="KEGG" id="tet:TTHERM_00185550"/>
<feature type="region of interest" description="Disordered" evidence="8">
    <location>
        <begin position="1017"/>
        <end position="1038"/>
    </location>
</feature>
<name>Q22T57_TETTS</name>
<feature type="region of interest" description="Disordered" evidence="8">
    <location>
        <begin position="557"/>
        <end position="587"/>
    </location>
</feature>
<dbReference type="GO" id="GO:0005874">
    <property type="term" value="C:microtubule"/>
    <property type="evidence" value="ECO:0007669"/>
    <property type="project" value="UniProtKB-KW"/>
</dbReference>
<dbReference type="PRINTS" id="PR00380">
    <property type="entry name" value="KINESINHEAVY"/>
</dbReference>
<dbReference type="PANTHER" id="PTHR47968">
    <property type="entry name" value="CENTROMERE PROTEIN E"/>
    <property type="match status" value="1"/>
</dbReference>
<dbReference type="EMBL" id="GG662840">
    <property type="protein sequence ID" value="EAR88581.2"/>
    <property type="molecule type" value="Genomic_DNA"/>
</dbReference>
<feature type="compositionally biased region" description="Low complexity" evidence="8">
    <location>
        <begin position="1159"/>
        <end position="1170"/>
    </location>
</feature>
<keyword evidence="1" id="KW-0493">Microtubule</keyword>
<dbReference type="InParanoid" id="Q22T57"/>
<feature type="coiled-coil region" evidence="7">
    <location>
        <begin position="725"/>
        <end position="762"/>
    </location>
</feature>
<evidence type="ECO:0000256" key="6">
    <source>
        <dbReference type="PROSITE-ProRule" id="PRU00283"/>
    </source>
</evidence>
<gene>
    <name evidence="10" type="ORF">TTHERM_00185550</name>
</gene>
<keyword evidence="4 7" id="KW-0175">Coiled coil</keyword>
<feature type="compositionally biased region" description="Polar residues" evidence="8">
    <location>
        <begin position="60"/>
        <end position="102"/>
    </location>
</feature>
<dbReference type="InterPro" id="IPR027417">
    <property type="entry name" value="P-loop_NTPase"/>
</dbReference>
<feature type="region of interest" description="Disordered" evidence="8">
    <location>
        <begin position="57"/>
        <end position="114"/>
    </location>
</feature>
<evidence type="ECO:0000256" key="3">
    <source>
        <dbReference type="ARBA" id="ARBA00022840"/>
    </source>
</evidence>
<feature type="compositionally biased region" description="Basic residues" evidence="8">
    <location>
        <begin position="1078"/>
        <end position="1087"/>
    </location>
</feature>
<dbReference type="InterPro" id="IPR019821">
    <property type="entry name" value="Kinesin_motor_CS"/>
</dbReference>
<feature type="compositionally biased region" description="Polar residues" evidence="8">
    <location>
        <begin position="557"/>
        <end position="580"/>
    </location>
</feature>
<dbReference type="Pfam" id="PF00225">
    <property type="entry name" value="Kinesin"/>
    <property type="match status" value="1"/>
</dbReference>
<accession>Q22T57</accession>
<feature type="region of interest" description="Disordered" evidence="8">
    <location>
        <begin position="1529"/>
        <end position="1572"/>
    </location>
</feature>
<feature type="region of interest" description="Disordered" evidence="8">
    <location>
        <begin position="1458"/>
        <end position="1511"/>
    </location>
</feature>
<evidence type="ECO:0000256" key="2">
    <source>
        <dbReference type="ARBA" id="ARBA00022741"/>
    </source>
</evidence>
<feature type="coiled-coil region" evidence="7">
    <location>
        <begin position="609"/>
        <end position="694"/>
    </location>
</feature>
<dbReference type="STRING" id="312017.Q22T57"/>
<dbReference type="eggNOG" id="KOG0242">
    <property type="taxonomic scope" value="Eukaryota"/>
</dbReference>
<evidence type="ECO:0000259" key="9">
    <source>
        <dbReference type="PROSITE" id="PS50067"/>
    </source>
</evidence>
<comment type="similarity">
    <text evidence="6">Belongs to the TRAFAC class myosin-kinesin ATPase superfamily. Kinesin family.</text>
</comment>
<dbReference type="OrthoDB" id="3176171at2759"/>
<feature type="compositionally biased region" description="Polar residues" evidence="8">
    <location>
        <begin position="842"/>
        <end position="852"/>
    </location>
</feature>
<feature type="region of interest" description="Disordered" evidence="8">
    <location>
        <begin position="1123"/>
        <end position="1170"/>
    </location>
</feature>
<evidence type="ECO:0000256" key="1">
    <source>
        <dbReference type="ARBA" id="ARBA00022701"/>
    </source>
</evidence>
<evidence type="ECO:0000256" key="4">
    <source>
        <dbReference type="ARBA" id="ARBA00023054"/>
    </source>
</evidence>
<dbReference type="PANTHER" id="PTHR47968:SF13">
    <property type="entry name" value="KINESIN-LIKE PROTEIN KIF19 ISOFORM X1"/>
    <property type="match status" value="1"/>
</dbReference>
<feature type="region of interest" description="Disordered" evidence="8">
    <location>
        <begin position="1671"/>
        <end position="1690"/>
    </location>
</feature>
<feature type="domain" description="Kinesin motor" evidence="9">
    <location>
        <begin position="168"/>
        <end position="517"/>
    </location>
</feature>
<dbReference type="Proteomes" id="UP000009168">
    <property type="component" value="Unassembled WGS sequence"/>
</dbReference>